<feature type="compositionally biased region" description="Basic residues" evidence="5">
    <location>
        <begin position="493"/>
        <end position="503"/>
    </location>
</feature>
<dbReference type="OrthoDB" id="1917198at2759"/>
<dbReference type="InterPro" id="IPR051187">
    <property type="entry name" value="Pre-mRNA_3'-end_processing_reg"/>
</dbReference>
<comment type="subcellular location">
    <subcellularLocation>
        <location evidence="1">Nucleus</location>
    </subcellularLocation>
</comment>
<dbReference type="Ensembl" id="ENSPNAT00000013987.2">
    <property type="protein sequence ID" value="ENSPNAP00000000360.1"/>
    <property type="gene ID" value="ENSPNAG00000007456.2"/>
</dbReference>
<feature type="compositionally biased region" description="Basic and acidic residues" evidence="5">
    <location>
        <begin position="504"/>
        <end position="524"/>
    </location>
</feature>
<sequence>MATAAAESEQVEDEEHWLYGDENSKNQPVNNETRETDPAPESSTSTEEKNDTEQAAKSAEDEEEEDSDSDDEDDVKVTIGNIKTGAPAYMGSGMNLSIKPVRGYGVAATNKLQCKGVDIESLSGFNGLHAVEAEADTYEDKPWRKPGADLSDYFNYGFNEETWKAYCEKQRRLQLGLDPCLPPSFENKITVQQGRTVSLEKEVENSSVKLDFKTDFTTQAITASSRLKAGPPPNRKMGGTIDVIGGQTGAIRRVEGRRREIPEQNPIQVLGDHGNKSQPLTPPTAPPPLPPIGVPPPHFLHRPPPVSGMPPPLQPPGIPPPALPGIFPPPLVPPPNLMMPPVNSRCPSSGYANRAPPPFGYSSGEPNFISYPPVSSSHMQWGGVMEKNAGGGGGHWEHSRREREREREREMDRERETERMERTSVTNEYIEEERYRYYARESEREYERFHHPRDSSRGREEHTGRERRHREKDESGKHKSSKRKQHDDDGDGHRRHKHKKNKRSKEERAAEDAGGPGDEHEHKD</sequence>
<evidence type="ECO:0000256" key="1">
    <source>
        <dbReference type="ARBA" id="ARBA00004123"/>
    </source>
</evidence>
<evidence type="ECO:0000256" key="5">
    <source>
        <dbReference type="SAM" id="MobiDB-lite"/>
    </source>
</evidence>
<evidence type="ECO:0000313" key="8">
    <source>
        <dbReference type="Proteomes" id="UP001501920"/>
    </source>
</evidence>
<dbReference type="GeneTree" id="ENSGT00940000162578"/>
<dbReference type="STRING" id="42514.ENSPNAP00000000360"/>
<evidence type="ECO:0000259" key="6">
    <source>
        <dbReference type="Pfam" id="PF05182"/>
    </source>
</evidence>
<name>A0A3B4BP02_PYGNA</name>
<reference evidence="7 8" key="1">
    <citation type="submission" date="2020-10" db="EMBL/GenBank/DDBJ databases">
        <title>Pygocentrus nattereri (red-bellied piranha) genome, fPygNat1, primary haplotype.</title>
        <authorList>
            <person name="Myers G."/>
            <person name="Meyer A."/>
            <person name="Karagic N."/>
            <person name="Pippel M."/>
            <person name="Winkler S."/>
            <person name="Tracey A."/>
            <person name="Wood J."/>
            <person name="Formenti G."/>
            <person name="Howe K."/>
            <person name="Fedrigo O."/>
            <person name="Jarvis E.D."/>
        </authorList>
    </citation>
    <scope>NUCLEOTIDE SEQUENCE [LARGE SCALE GENOMIC DNA]</scope>
</reference>
<evidence type="ECO:0000256" key="4">
    <source>
        <dbReference type="ARBA" id="ARBA00023242"/>
    </source>
</evidence>
<dbReference type="GO" id="GO:0006397">
    <property type="term" value="P:mRNA processing"/>
    <property type="evidence" value="ECO:0007669"/>
    <property type="project" value="UniProtKB-KW"/>
</dbReference>
<evidence type="ECO:0000313" key="7">
    <source>
        <dbReference type="Ensembl" id="ENSPNAP00000000360.1"/>
    </source>
</evidence>
<evidence type="ECO:0000256" key="2">
    <source>
        <dbReference type="ARBA" id="ARBA00007459"/>
    </source>
</evidence>
<dbReference type="RefSeq" id="XP_017558394.1">
    <property type="nucleotide sequence ID" value="XM_017702905.2"/>
</dbReference>
<reference evidence="7" key="2">
    <citation type="submission" date="2025-08" db="UniProtKB">
        <authorList>
            <consortium name="Ensembl"/>
        </authorList>
    </citation>
    <scope>IDENTIFICATION</scope>
</reference>
<organism evidence="7 8">
    <name type="scientific">Pygocentrus nattereri</name>
    <name type="common">Red-bellied piranha</name>
    <dbReference type="NCBI Taxonomy" id="42514"/>
    <lineage>
        <taxon>Eukaryota</taxon>
        <taxon>Metazoa</taxon>
        <taxon>Chordata</taxon>
        <taxon>Craniata</taxon>
        <taxon>Vertebrata</taxon>
        <taxon>Euteleostomi</taxon>
        <taxon>Actinopterygii</taxon>
        <taxon>Neopterygii</taxon>
        <taxon>Teleostei</taxon>
        <taxon>Ostariophysi</taxon>
        <taxon>Characiformes</taxon>
        <taxon>Characoidei</taxon>
        <taxon>Pygocentrus</taxon>
    </lineage>
</organism>
<dbReference type="Proteomes" id="UP001501920">
    <property type="component" value="Chromosome 23"/>
</dbReference>
<comment type="similarity">
    <text evidence="2">Belongs to the FIP1 family.</text>
</comment>
<feature type="compositionally biased region" description="Acidic residues" evidence="5">
    <location>
        <begin position="60"/>
        <end position="74"/>
    </location>
</feature>
<dbReference type="AlphaFoldDB" id="A0A3B4BP02"/>
<feature type="domain" description="Pre-mRNA polyadenylation factor Fip1" evidence="6">
    <location>
        <begin position="134"/>
        <end position="173"/>
    </location>
</feature>
<evidence type="ECO:0000256" key="3">
    <source>
        <dbReference type="ARBA" id="ARBA00022664"/>
    </source>
</evidence>
<dbReference type="Pfam" id="PF05182">
    <property type="entry name" value="Fip1"/>
    <property type="match status" value="1"/>
</dbReference>
<feature type="region of interest" description="Disordered" evidence="5">
    <location>
        <begin position="1"/>
        <end position="77"/>
    </location>
</feature>
<dbReference type="OMA" id="QHSRAGF"/>
<keyword evidence="3" id="KW-0507">mRNA processing</keyword>
<protein>
    <recommendedName>
        <fullName evidence="6">Pre-mRNA polyadenylation factor Fip1 domain-containing protein</fullName>
    </recommendedName>
</protein>
<feature type="region of interest" description="Disordered" evidence="5">
    <location>
        <begin position="261"/>
        <end position="285"/>
    </location>
</feature>
<dbReference type="GeneID" id="108430427"/>
<feature type="region of interest" description="Disordered" evidence="5">
    <location>
        <begin position="381"/>
        <end position="524"/>
    </location>
</feature>
<keyword evidence="4" id="KW-0539">Nucleus</keyword>
<dbReference type="GO" id="GO:0005847">
    <property type="term" value="C:mRNA cleavage and polyadenylation specificity factor complex"/>
    <property type="evidence" value="ECO:0007669"/>
    <property type="project" value="TreeGrafter"/>
</dbReference>
<dbReference type="InterPro" id="IPR007854">
    <property type="entry name" value="Fip1_dom"/>
</dbReference>
<reference evidence="7" key="3">
    <citation type="submission" date="2025-09" db="UniProtKB">
        <authorList>
            <consortium name="Ensembl"/>
        </authorList>
    </citation>
    <scope>IDENTIFICATION</scope>
</reference>
<dbReference type="PANTHER" id="PTHR13484">
    <property type="entry name" value="FIP1-LIKE 1 PROTEIN"/>
    <property type="match status" value="1"/>
</dbReference>
<feature type="compositionally biased region" description="Basic and acidic residues" evidence="5">
    <location>
        <begin position="395"/>
        <end position="422"/>
    </location>
</feature>
<accession>A0A3B4BP02</accession>
<proteinExistence type="inferred from homology"/>
<keyword evidence="8" id="KW-1185">Reference proteome</keyword>
<dbReference type="PANTHER" id="PTHR13484:SF8">
    <property type="entry name" value="PRE-MRNA 3'-END-PROCESSING FACTOR FIP1"/>
    <property type="match status" value="1"/>
</dbReference>
<feature type="compositionally biased region" description="Basic and acidic residues" evidence="5">
    <location>
        <begin position="432"/>
        <end position="464"/>
    </location>
</feature>